<dbReference type="SUPFAM" id="SSF46785">
    <property type="entry name" value="Winged helix' DNA-binding domain"/>
    <property type="match status" value="1"/>
</dbReference>
<dbReference type="InterPro" id="IPR036390">
    <property type="entry name" value="WH_DNA-bd_sf"/>
</dbReference>
<reference evidence="5 6" key="1">
    <citation type="submission" date="2016-11" db="EMBL/GenBank/DDBJ databases">
        <title>Whole genomes of Flavobacteriaceae.</title>
        <authorList>
            <person name="Stine C."/>
            <person name="Li C."/>
            <person name="Tadesse D."/>
        </authorList>
    </citation>
    <scope>NUCLEOTIDE SEQUENCE [LARGE SCALE GENOMIC DNA]</scope>
    <source>
        <strain evidence="5 6">DSM 18292</strain>
    </source>
</reference>
<proteinExistence type="predicted"/>
<dbReference type="AlphaFoldDB" id="A0A226GWN4"/>
<evidence type="ECO:0000256" key="2">
    <source>
        <dbReference type="ARBA" id="ARBA00023125"/>
    </source>
</evidence>
<dbReference type="Pfam" id="PF01638">
    <property type="entry name" value="HxlR"/>
    <property type="match status" value="1"/>
</dbReference>
<keyword evidence="1" id="KW-0805">Transcription regulation</keyword>
<keyword evidence="6" id="KW-1185">Reference proteome</keyword>
<gene>
    <name evidence="5" type="ORF">B0A66_18450</name>
</gene>
<comment type="caution">
    <text evidence="5">The sequence shown here is derived from an EMBL/GenBank/DDBJ whole genome shotgun (WGS) entry which is preliminary data.</text>
</comment>
<dbReference type="RefSeq" id="WP_089051335.1">
    <property type="nucleotide sequence ID" value="NZ_FXTV01000029.1"/>
</dbReference>
<dbReference type="PANTHER" id="PTHR33204">
    <property type="entry name" value="TRANSCRIPTIONAL REGULATOR, MARR FAMILY"/>
    <property type="match status" value="1"/>
</dbReference>
<protein>
    <submittedName>
        <fullName evidence="5">Transcriptional regulator</fullName>
    </submittedName>
</protein>
<dbReference type="InterPro" id="IPR036388">
    <property type="entry name" value="WH-like_DNA-bd_sf"/>
</dbReference>
<dbReference type="OrthoDB" id="769662at2"/>
<evidence type="ECO:0000313" key="5">
    <source>
        <dbReference type="EMBL" id="OXA85988.1"/>
    </source>
</evidence>
<accession>A0A226GWN4</accession>
<dbReference type="Gene3D" id="1.10.10.10">
    <property type="entry name" value="Winged helix-like DNA-binding domain superfamily/Winged helix DNA-binding domain"/>
    <property type="match status" value="1"/>
</dbReference>
<evidence type="ECO:0000256" key="1">
    <source>
        <dbReference type="ARBA" id="ARBA00023015"/>
    </source>
</evidence>
<evidence type="ECO:0000313" key="6">
    <source>
        <dbReference type="Proteomes" id="UP000198345"/>
    </source>
</evidence>
<name>A0A226GWN4_9FLAO</name>
<dbReference type="PROSITE" id="PS51118">
    <property type="entry name" value="HTH_HXLR"/>
    <property type="match status" value="1"/>
</dbReference>
<keyword evidence="2" id="KW-0238">DNA-binding</keyword>
<dbReference type="EMBL" id="MUGW01000044">
    <property type="protein sequence ID" value="OXA85988.1"/>
    <property type="molecule type" value="Genomic_DNA"/>
</dbReference>
<organism evidence="5 6">
    <name type="scientific">Flavobacterium hercynium</name>
    <dbReference type="NCBI Taxonomy" id="387094"/>
    <lineage>
        <taxon>Bacteria</taxon>
        <taxon>Pseudomonadati</taxon>
        <taxon>Bacteroidota</taxon>
        <taxon>Flavobacteriia</taxon>
        <taxon>Flavobacteriales</taxon>
        <taxon>Flavobacteriaceae</taxon>
        <taxon>Flavobacterium</taxon>
    </lineage>
</organism>
<sequence>MEEIIEPMTEERCTKSLSSTEDAIYVLGGKWTLRIMIAILNGHTRFNDIQRRVLGISARVLSAELKKLELNLLIERNVIVDAKPVIVEYNQSEYSKSIRPVIQALSEWGLTHKIKISNSH</sequence>
<dbReference type="GO" id="GO:0003677">
    <property type="term" value="F:DNA binding"/>
    <property type="evidence" value="ECO:0007669"/>
    <property type="project" value="UniProtKB-KW"/>
</dbReference>
<feature type="domain" description="HTH hxlR-type" evidence="4">
    <location>
        <begin position="13"/>
        <end position="117"/>
    </location>
</feature>
<dbReference type="Proteomes" id="UP000198345">
    <property type="component" value="Unassembled WGS sequence"/>
</dbReference>
<evidence type="ECO:0000259" key="4">
    <source>
        <dbReference type="PROSITE" id="PS51118"/>
    </source>
</evidence>
<keyword evidence="3" id="KW-0804">Transcription</keyword>
<evidence type="ECO:0000256" key="3">
    <source>
        <dbReference type="ARBA" id="ARBA00023163"/>
    </source>
</evidence>
<dbReference type="InterPro" id="IPR002577">
    <property type="entry name" value="HTH_HxlR"/>
</dbReference>